<evidence type="ECO:0000313" key="1">
    <source>
        <dbReference type="EMBL" id="KAK6939121.1"/>
    </source>
</evidence>
<keyword evidence="2" id="KW-1185">Reference proteome</keyword>
<comment type="caution">
    <text evidence="1">The sequence shown here is derived from an EMBL/GenBank/DDBJ whole genome shotgun (WGS) entry which is preliminary data.</text>
</comment>
<proteinExistence type="predicted"/>
<evidence type="ECO:0000313" key="2">
    <source>
        <dbReference type="Proteomes" id="UP001370490"/>
    </source>
</evidence>
<organism evidence="1 2">
    <name type="scientific">Dillenia turbinata</name>
    <dbReference type="NCBI Taxonomy" id="194707"/>
    <lineage>
        <taxon>Eukaryota</taxon>
        <taxon>Viridiplantae</taxon>
        <taxon>Streptophyta</taxon>
        <taxon>Embryophyta</taxon>
        <taxon>Tracheophyta</taxon>
        <taxon>Spermatophyta</taxon>
        <taxon>Magnoliopsida</taxon>
        <taxon>eudicotyledons</taxon>
        <taxon>Gunneridae</taxon>
        <taxon>Pentapetalae</taxon>
        <taxon>Dilleniales</taxon>
        <taxon>Dilleniaceae</taxon>
        <taxon>Dillenia</taxon>
    </lineage>
</organism>
<accession>A0AAN8ZIF8</accession>
<protein>
    <submittedName>
        <fullName evidence="1">Uncharacterized protein</fullName>
    </submittedName>
</protein>
<dbReference type="EMBL" id="JBAMMX010000006">
    <property type="protein sequence ID" value="KAK6939121.1"/>
    <property type="molecule type" value="Genomic_DNA"/>
</dbReference>
<sequence>MKKAKEFLQHWPIRGASRKQLDSHVCDVCDYLFCMINHGIIAASLSLSDLKIRVVDW</sequence>
<name>A0AAN8ZIF8_9MAGN</name>
<dbReference type="AlphaFoldDB" id="A0AAN8ZIF8"/>
<reference evidence="1 2" key="1">
    <citation type="submission" date="2023-12" db="EMBL/GenBank/DDBJ databases">
        <title>A high-quality genome assembly for Dillenia turbinata (Dilleniales).</title>
        <authorList>
            <person name="Chanderbali A."/>
        </authorList>
    </citation>
    <scope>NUCLEOTIDE SEQUENCE [LARGE SCALE GENOMIC DNA]</scope>
    <source>
        <strain evidence="1">LSX21</strain>
        <tissue evidence="1">Leaf</tissue>
    </source>
</reference>
<dbReference type="Proteomes" id="UP001370490">
    <property type="component" value="Unassembled WGS sequence"/>
</dbReference>
<gene>
    <name evidence="1" type="ORF">RJ641_032629</name>
</gene>